<dbReference type="Proteomes" id="UP000198309">
    <property type="component" value="Unassembled WGS sequence"/>
</dbReference>
<comment type="subcellular location">
    <subcellularLocation>
        <location evidence="1">Virion</location>
    </subcellularLocation>
</comment>
<dbReference type="AlphaFoldDB" id="A0A239NCD2"/>
<dbReference type="InterPro" id="IPR054612">
    <property type="entry name" value="Phage_capsid-like_C"/>
</dbReference>
<dbReference type="InterPro" id="IPR024455">
    <property type="entry name" value="Phage_capsid"/>
</dbReference>
<evidence type="ECO:0000313" key="4">
    <source>
        <dbReference type="EMBL" id="SNT52576.1"/>
    </source>
</evidence>
<evidence type="ECO:0000259" key="2">
    <source>
        <dbReference type="Pfam" id="PF05065"/>
    </source>
</evidence>
<protein>
    <submittedName>
        <fullName evidence="3">Phage major capsid protein, HK97 family</fullName>
    </submittedName>
</protein>
<accession>A0A239NCD2</accession>
<evidence type="ECO:0000313" key="3">
    <source>
        <dbReference type="EMBL" id="SDK67850.1"/>
    </source>
</evidence>
<dbReference type="Gene3D" id="3.30.2320.10">
    <property type="entry name" value="hypothetical protein PF0899 domain"/>
    <property type="match status" value="1"/>
</dbReference>
<sequence length="339" mass="35774">MRELVLSQFTKALLANRGNRQTALMVSRTLYGHSSVVVRLLEKAVVTTGDLHADPDFRSAGRAFIELVQTRSLIGKINAISPFRAIPAKTRVLAQTERPVAYWTAQGQPKMATHTAFEQKRLDSKKITGLLVLTNELLEGQGAAFESAVSNDLVNPVAALEGLSFLDPTSAGGIDSPASITNGVAPVPSSGSDADAVRADIHALFSAFDGSLETAVIAMHPETALELSMMQASLGETSLTVRGGELFGVPVVTSDSVPKDSNGALVALIDPAGILLTDEGVDILQSNITTIQVDDGQGGTGYLPLWQNNLTAALAERFLNWEVARAGSVAWLSGVQWGA</sequence>
<dbReference type="SUPFAM" id="SSF56563">
    <property type="entry name" value="Major capsid protein gp5"/>
    <property type="match status" value="1"/>
</dbReference>
<dbReference type="EMBL" id="FZPC01000042">
    <property type="protein sequence ID" value="SNT52576.1"/>
    <property type="molecule type" value="Genomic_DNA"/>
</dbReference>
<dbReference type="Gene3D" id="3.30.2400.10">
    <property type="entry name" value="Major capsid protein gp5"/>
    <property type="match status" value="1"/>
</dbReference>
<dbReference type="RefSeq" id="WP_167364859.1">
    <property type="nucleotide sequence ID" value="NZ_FNEC01000047.1"/>
</dbReference>
<dbReference type="Proteomes" id="UP000199693">
    <property type="component" value="Unassembled WGS sequence"/>
</dbReference>
<name>A0A239NCD2_9PSED</name>
<proteinExistence type="predicted"/>
<organism evidence="3 6">
    <name type="scientific">Pseudomonas delhiensis</name>
    <dbReference type="NCBI Taxonomy" id="366289"/>
    <lineage>
        <taxon>Bacteria</taxon>
        <taxon>Pseudomonadati</taxon>
        <taxon>Pseudomonadota</taxon>
        <taxon>Gammaproteobacteria</taxon>
        <taxon>Pseudomonadales</taxon>
        <taxon>Pseudomonadaceae</taxon>
        <taxon>Pseudomonas</taxon>
    </lineage>
</organism>
<dbReference type="NCBIfam" id="TIGR01554">
    <property type="entry name" value="major_cap_HK97"/>
    <property type="match status" value="1"/>
</dbReference>
<dbReference type="EMBL" id="FNEC01000047">
    <property type="protein sequence ID" value="SDK67850.1"/>
    <property type="molecule type" value="Genomic_DNA"/>
</dbReference>
<feature type="domain" description="Phage capsid-like C-terminal" evidence="2">
    <location>
        <begin position="64"/>
        <end position="280"/>
    </location>
</feature>
<evidence type="ECO:0000313" key="6">
    <source>
        <dbReference type="Proteomes" id="UP000199693"/>
    </source>
</evidence>
<dbReference type="Pfam" id="PF05065">
    <property type="entry name" value="Phage_capsid"/>
    <property type="match status" value="1"/>
</dbReference>
<evidence type="ECO:0000256" key="1">
    <source>
        <dbReference type="ARBA" id="ARBA00004328"/>
    </source>
</evidence>
<gene>
    <name evidence="3" type="ORF">SAMN05216189_104710</name>
    <name evidence="4" type="ORF">SAMN06295949_14210</name>
</gene>
<reference evidence="3 6" key="1">
    <citation type="submission" date="2016-10" db="EMBL/GenBank/DDBJ databases">
        <authorList>
            <person name="de Groot N.N."/>
        </authorList>
    </citation>
    <scope>NUCLEOTIDE SEQUENCE [LARGE SCALE GENOMIC DNA]</scope>
    <source>
        <strain evidence="3 6">CCM 7361</strain>
    </source>
</reference>
<evidence type="ECO:0000313" key="5">
    <source>
        <dbReference type="Proteomes" id="UP000198309"/>
    </source>
</evidence>
<reference evidence="4 5" key="2">
    <citation type="submission" date="2017-06" db="EMBL/GenBank/DDBJ databases">
        <authorList>
            <person name="Varghese N."/>
            <person name="Submissions S."/>
        </authorList>
    </citation>
    <scope>NUCLEOTIDE SEQUENCE [LARGE SCALE GENOMIC DNA]</scope>
    <source>
        <strain evidence="4 5">RLD-1</strain>
    </source>
</reference>
<keyword evidence="5" id="KW-1185">Reference proteome</keyword>